<dbReference type="InterPro" id="IPR000073">
    <property type="entry name" value="AB_hydrolase_1"/>
</dbReference>
<gene>
    <name evidence="2" type="ORF">RB602_04360</name>
</gene>
<keyword evidence="3" id="KW-1185">Reference proteome</keyword>
<keyword evidence="2" id="KW-0378">Hydrolase</keyword>
<evidence type="ECO:0000259" key="1">
    <source>
        <dbReference type="Pfam" id="PF12697"/>
    </source>
</evidence>
<dbReference type="PANTHER" id="PTHR43194:SF2">
    <property type="entry name" value="PEROXISOMAL MEMBRANE PROTEIN LPX1"/>
    <property type="match status" value="1"/>
</dbReference>
<reference evidence="2 3" key="1">
    <citation type="submission" date="2023-10" db="EMBL/GenBank/DDBJ databases">
        <title>Complete genome sequence of a Sphingomonadaceae bacterium.</title>
        <authorList>
            <person name="Yan C."/>
        </authorList>
    </citation>
    <scope>NUCLEOTIDE SEQUENCE [LARGE SCALE GENOMIC DNA]</scope>
    <source>
        <strain evidence="2 3">SCSIO 66989</strain>
    </source>
</reference>
<sequence>MAATKSAQADSAQAEWEDGYWWSNDGLRLHFRDYAGPDDRPPVICMPGLTRNARDFEAVAARLAGDWRVICVEQRGRGESAYAKDPMTYNPLTYVQDMEALLAQEKIEQFISIGTSLGGLMTMLLASMRPGRVVGALLNDVGPDISPEGLERIREYVGQGRSFPTWMHAARWLSELQGPVFPDFELDDWLVMAKRTMKLSGSGRIVLDYDMKIAEPFQVPGGEAGVDLWPTLAALAQTPTLVVRGETSDIFAPETADKMLTVLKRGRLVTVPNRGHAPTLEEPEVEHAIDALLQDALAVSEAEAPHSIDS</sequence>
<name>A0AA97F868_9SPHN</name>
<dbReference type="GO" id="GO:0016787">
    <property type="term" value="F:hydrolase activity"/>
    <property type="evidence" value="ECO:0007669"/>
    <property type="project" value="UniProtKB-KW"/>
</dbReference>
<dbReference type="InterPro" id="IPR029058">
    <property type="entry name" value="AB_hydrolase_fold"/>
</dbReference>
<organism evidence="2 3">
    <name type="scientific">Alterisphingorhabdus coralli</name>
    <dbReference type="NCBI Taxonomy" id="3071408"/>
    <lineage>
        <taxon>Bacteria</taxon>
        <taxon>Pseudomonadati</taxon>
        <taxon>Pseudomonadota</taxon>
        <taxon>Alphaproteobacteria</taxon>
        <taxon>Sphingomonadales</taxon>
        <taxon>Sphingomonadaceae</taxon>
        <taxon>Alterisphingorhabdus (ex Yan et al. 2024)</taxon>
    </lineage>
</organism>
<protein>
    <submittedName>
        <fullName evidence="2">Alpha/beta hydrolase</fullName>
    </submittedName>
</protein>
<dbReference type="Pfam" id="PF12697">
    <property type="entry name" value="Abhydrolase_6"/>
    <property type="match status" value="1"/>
</dbReference>
<dbReference type="KEGG" id="acoa:RB602_04360"/>
<dbReference type="AlphaFoldDB" id="A0AA97F868"/>
<dbReference type="EMBL" id="CP136594">
    <property type="protein sequence ID" value="WOE75956.1"/>
    <property type="molecule type" value="Genomic_DNA"/>
</dbReference>
<accession>A0AA97F868</accession>
<evidence type="ECO:0000313" key="3">
    <source>
        <dbReference type="Proteomes" id="UP001302429"/>
    </source>
</evidence>
<dbReference type="Gene3D" id="3.40.50.1820">
    <property type="entry name" value="alpha/beta hydrolase"/>
    <property type="match status" value="1"/>
</dbReference>
<feature type="domain" description="AB hydrolase-1" evidence="1">
    <location>
        <begin position="43"/>
        <end position="284"/>
    </location>
</feature>
<dbReference type="Proteomes" id="UP001302429">
    <property type="component" value="Chromosome"/>
</dbReference>
<evidence type="ECO:0000313" key="2">
    <source>
        <dbReference type="EMBL" id="WOE75956.1"/>
    </source>
</evidence>
<proteinExistence type="predicted"/>
<dbReference type="InterPro" id="IPR050228">
    <property type="entry name" value="Carboxylesterase_BioH"/>
</dbReference>
<dbReference type="RefSeq" id="WP_317083293.1">
    <property type="nucleotide sequence ID" value="NZ_CP136594.1"/>
</dbReference>
<dbReference type="PANTHER" id="PTHR43194">
    <property type="entry name" value="HYDROLASE ALPHA/BETA FOLD FAMILY"/>
    <property type="match status" value="1"/>
</dbReference>
<dbReference type="SUPFAM" id="SSF53474">
    <property type="entry name" value="alpha/beta-Hydrolases"/>
    <property type="match status" value="1"/>
</dbReference>